<protein>
    <recommendedName>
        <fullName evidence="4">POTRA domain-containing protein</fullName>
    </recommendedName>
</protein>
<feature type="signal peptide" evidence="1">
    <location>
        <begin position="1"/>
        <end position="23"/>
    </location>
</feature>
<evidence type="ECO:0000313" key="2">
    <source>
        <dbReference type="EMBL" id="OGG04807.1"/>
    </source>
</evidence>
<evidence type="ECO:0000313" key="3">
    <source>
        <dbReference type="Proteomes" id="UP000178448"/>
    </source>
</evidence>
<evidence type="ECO:0000256" key="1">
    <source>
        <dbReference type="SAM" id="SignalP"/>
    </source>
</evidence>
<dbReference type="AlphaFoldDB" id="A0A1F5YXW7"/>
<dbReference type="Proteomes" id="UP000178448">
    <property type="component" value="Unassembled WGS sequence"/>
</dbReference>
<accession>A0A1F5YXW7</accession>
<dbReference type="EMBL" id="MFJD01000001">
    <property type="protein sequence ID" value="OGG04807.1"/>
    <property type="molecule type" value="Genomic_DNA"/>
</dbReference>
<keyword evidence="1" id="KW-0732">Signal</keyword>
<organism evidence="2 3">
    <name type="scientific">Candidatus Gottesmanbacteria bacterium RBG_16_52_11</name>
    <dbReference type="NCBI Taxonomy" id="1798374"/>
    <lineage>
        <taxon>Bacteria</taxon>
        <taxon>Candidatus Gottesmaniibacteriota</taxon>
    </lineage>
</organism>
<gene>
    <name evidence="2" type="ORF">A2Z33_05860</name>
</gene>
<comment type="caution">
    <text evidence="2">The sequence shown here is derived from an EMBL/GenBank/DDBJ whole genome shotgun (WGS) entry which is preliminary data.</text>
</comment>
<name>A0A1F5YXW7_9BACT</name>
<feature type="chain" id="PRO_5009522729" description="POTRA domain-containing protein" evidence="1">
    <location>
        <begin position="24"/>
        <end position="264"/>
    </location>
</feature>
<reference evidence="2 3" key="1">
    <citation type="journal article" date="2016" name="Nat. Commun.">
        <title>Thousands of microbial genomes shed light on interconnected biogeochemical processes in an aquifer system.</title>
        <authorList>
            <person name="Anantharaman K."/>
            <person name="Brown C.T."/>
            <person name="Hug L.A."/>
            <person name="Sharon I."/>
            <person name="Castelle C.J."/>
            <person name="Probst A.J."/>
            <person name="Thomas B.C."/>
            <person name="Singh A."/>
            <person name="Wilkins M.J."/>
            <person name="Karaoz U."/>
            <person name="Brodie E.L."/>
            <person name="Williams K.H."/>
            <person name="Hubbard S.S."/>
            <person name="Banfield J.F."/>
        </authorList>
    </citation>
    <scope>NUCLEOTIDE SEQUENCE [LARGE SCALE GENOMIC DNA]</scope>
</reference>
<dbReference type="STRING" id="1798374.A2Z33_05860"/>
<proteinExistence type="predicted"/>
<sequence>MMIALLGAILVSVFTTPAKPVSAGGVTDYILIDATINPVSGAISVGGFSAAELAAFGIQPIHQDVVSVLRQLNQVHAFLNGTEITVDVDGQKLAAIQWNKESRSALFVLAESYGISLPGATTERVSGLLDEVQVEITTRMTAETSKPFAIQLSRPLQADVGTNGQVTLEGLPTGISLAPEVVNLAASGRVKNLVVCWNQGQVEATVNGQQLPSVTLYRAGVDVLNKVLLGNQAVQNLDPAFTTKVGIDASLSGAPHQTDARCGD</sequence>
<evidence type="ECO:0008006" key="4">
    <source>
        <dbReference type="Google" id="ProtNLM"/>
    </source>
</evidence>